<dbReference type="EMBL" id="JAGMUX010000010">
    <property type="protein sequence ID" value="KAH7247660.1"/>
    <property type="molecule type" value="Genomic_DNA"/>
</dbReference>
<evidence type="ECO:0000256" key="1">
    <source>
        <dbReference type="SAM" id="Phobius"/>
    </source>
</evidence>
<proteinExistence type="predicted"/>
<organism evidence="2 3">
    <name type="scientific">Fusarium redolens</name>
    <dbReference type="NCBI Taxonomy" id="48865"/>
    <lineage>
        <taxon>Eukaryota</taxon>
        <taxon>Fungi</taxon>
        <taxon>Dikarya</taxon>
        <taxon>Ascomycota</taxon>
        <taxon>Pezizomycotina</taxon>
        <taxon>Sordariomycetes</taxon>
        <taxon>Hypocreomycetidae</taxon>
        <taxon>Hypocreales</taxon>
        <taxon>Nectriaceae</taxon>
        <taxon>Fusarium</taxon>
        <taxon>Fusarium redolens species complex</taxon>
    </lineage>
</organism>
<dbReference type="AlphaFoldDB" id="A0A9P9GYB9"/>
<dbReference type="Proteomes" id="UP000720189">
    <property type="component" value="Unassembled WGS sequence"/>
</dbReference>
<dbReference type="RefSeq" id="XP_046048243.1">
    <property type="nucleotide sequence ID" value="XM_046193162.1"/>
</dbReference>
<sequence>MIYFLFFFLSCFPWMISLIDRELAGRLAVSLGFLFLVVLELFSFWTNYHPLFH</sequence>
<gene>
    <name evidence="2" type="ORF">BKA55DRAFT_572728</name>
</gene>
<comment type="caution">
    <text evidence="2">The sequence shown here is derived from an EMBL/GenBank/DDBJ whole genome shotgun (WGS) entry which is preliminary data.</text>
</comment>
<evidence type="ECO:0000313" key="3">
    <source>
        <dbReference type="Proteomes" id="UP000720189"/>
    </source>
</evidence>
<keyword evidence="1" id="KW-1133">Transmembrane helix</keyword>
<protein>
    <submittedName>
        <fullName evidence="2">Uncharacterized protein</fullName>
    </submittedName>
</protein>
<accession>A0A9P9GYB9</accession>
<reference evidence="2" key="1">
    <citation type="journal article" date="2021" name="Nat. Commun.">
        <title>Genetic determinants of endophytism in the Arabidopsis root mycobiome.</title>
        <authorList>
            <person name="Mesny F."/>
            <person name="Miyauchi S."/>
            <person name="Thiergart T."/>
            <person name="Pickel B."/>
            <person name="Atanasova L."/>
            <person name="Karlsson M."/>
            <person name="Huettel B."/>
            <person name="Barry K.W."/>
            <person name="Haridas S."/>
            <person name="Chen C."/>
            <person name="Bauer D."/>
            <person name="Andreopoulos W."/>
            <person name="Pangilinan J."/>
            <person name="LaButti K."/>
            <person name="Riley R."/>
            <person name="Lipzen A."/>
            <person name="Clum A."/>
            <person name="Drula E."/>
            <person name="Henrissat B."/>
            <person name="Kohler A."/>
            <person name="Grigoriev I.V."/>
            <person name="Martin F.M."/>
            <person name="Hacquard S."/>
        </authorList>
    </citation>
    <scope>NUCLEOTIDE SEQUENCE</scope>
    <source>
        <strain evidence="2">MPI-CAGE-AT-0023</strain>
    </source>
</reference>
<evidence type="ECO:0000313" key="2">
    <source>
        <dbReference type="EMBL" id="KAH7247660.1"/>
    </source>
</evidence>
<keyword evidence="1" id="KW-0472">Membrane</keyword>
<keyword evidence="3" id="KW-1185">Reference proteome</keyword>
<name>A0A9P9GYB9_FUSRE</name>
<keyword evidence="1" id="KW-0812">Transmembrane</keyword>
<dbReference type="GeneID" id="70223116"/>
<feature type="transmembrane region" description="Helical" evidence="1">
    <location>
        <begin position="27"/>
        <end position="48"/>
    </location>
</feature>